<comment type="caution">
    <text evidence="1">The sequence shown here is derived from an EMBL/GenBank/DDBJ whole genome shotgun (WGS) entry which is preliminary data.</text>
</comment>
<dbReference type="AlphaFoldDB" id="A0A418LX75"/>
<keyword evidence="2" id="KW-1185">Reference proteome</keyword>
<name>A0A418LX75_9BACT</name>
<organism evidence="1 2">
    <name type="scientific">Fibrisoma montanum</name>
    <dbReference type="NCBI Taxonomy" id="2305895"/>
    <lineage>
        <taxon>Bacteria</taxon>
        <taxon>Pseudomonadati</taxon>
        <taxon>Bacteroidota</taxon>
        <taxon>Cytophagia</taxon>
        <taxon>Cytophagales</taxon>
        <taxon>Spirosomataceae</taxon>
        <taxon>Fibrisoma</taxon>
    </lineage>
</organism>
<sequence length="458" mass="52619">MPVWNVETARHLLSRCLFGYTRNDLRKALSFASADAFVRNELLADLPLPAPPDTWVTEPPVANNARVDGERYKELTNWWLNRMLTEGTSMREKMVLFWHNHFTSDRQKVNYPQHMYQQNALFRRHVFGDFRQFVKDVTVDPAMLIYLDGRQNNKNAPNENYARELMELFTLGIGDGTTANYTEADVKQAALALTGWRVDGLKAVFNRANFADRDKTFLGKTGNFTYTDIVDVILTKDAVADFISRKLFREFVYHQPNEAFVKQMATVFRQANYQIRPLLQFLLTSEEFYKPDYRGAKIKSPTELLVGTVKELGIEKPDWTYLADMGKTLQQQLFQPPDVAGWPGQRDWISSNTYPARGGFTDSVTNGRRANGQALSFALNPLAYARSFASAEQAELFVKDVTDWLLRFPLSETRRKQLLDTLLDGTIAANWSTNTPMADIRIQKFIKAVMRQPEYQLT</sequence>
<proteinExistence type="predicted"/>
<dbReference type="EMBL" id="QXED01000015">
    <property type="protein sequence ID" value="RIV17860.1"/>
    <property type="molecule type" value="Genomic_DNA"/>
</dbReference>
<dbReference type="RefSeq" id="WP_119671592.1">
    <property type="nucleotide sequence ID" value="NZ_QXED01000015.1"/>
</dbReference>
<dbReference type="InterPro" id="IPR014917">
    <property type="entry name" value="DUF1800"/>
</dbReference>
<dbReference type="Pfam" id="PF08811">
    <property type="entry name" value="DUF1800"/>
    <property type="match status" value="1"/>
</dbReference>
<evidence type="ECO:0000313" key="1">
    <source>
        <dbReference type="EMBL" id="RIV17860.1"/>
    </source>
</evidence>
<dbReference type="OrthoDB" id="9772295at2"/>
<evidence type="ECO:0000313" key="2">
    <source>
        <dbReference type="Proteomes" id="UP000283523"/>
    </source>
</evidence>
<gene>
    <name evidence="1" type="ORF">DYU11_30775</name>
</gene>
<protein>
    <submittedName>
        <fullName evidence="1">DUF1800 domain-containing protein</fullName>
    </submittedName>
</protein>
<accession>A0A418LX75</accession>
<dbReference type="Proteomes" id="UP000283523">
    <property type="component" value="Unassembled WGS sequence"/>
</dbReference>
<reference evidence="1 2" key="1">
    <citation type="submission" date="2018-08" db="EMBL/GenBank/DDBJ databases">
        <title>Fibrisoma montanum sp. nov., isolated from Danxia mountain soil.</title>
        <authorList>
            <person name="Huang Y."/>
        </authorList>
    </citation>
    <scope>NUCLEOTIDE SEQUENCE [LARGE SCALE GENOMIC DNA]</scope>
    <source>
        <strain evidence="1 2">HYT19</strain>
    </source>
</reference>